<gene>
    <name evidence="1" type="ORF">I8748_01040</name>
</gene>
<reference evidence="1 2" key="1">
    <citation type="journal article" date="2021" name="Int. J. Syst. Evol. Microbiol.">
        <title>Amazonocrinis nigriterrae gen. nov., sp. nov., Atlanticothrix silvestris gen. nov., sp. nov. and Dendronalium phyllosphericum gen. nov., sp. nov., nostocacean cyanobacteria from Brazilian environments.</title>
        <authorList>
            <person name="Alvarenga D.O."/>
            <person name="Andreote A.P.D."/>
            <person name="Branco L.H.Z."/>
            <person name="Delbaje E."/>
            <person name="Cruz R.B."/>
            <person name="Varani A.M."/>
            <person name="Fiore M.F."/>
        </authorList>
    </citation>
    <scope>NUCLEOTIDE SEQUENCE [LARGE SCALE GENOMIC DNA]</scope>
    <source>
        <strain evidence="1 2">CENA67</strain>
    </source>
</reference>
<dbReference type="AlphaFoldDB" id="A0A8J7HJD0"/>
<name>A0A8J7HJD0_9NOST</name>
<proteinExistence type="predicted"/>
<dbReference type="Proteomes" id="UP000632766">
    <property type="component" value="Unassembled WGS sequence"/>
</dbReference>
<evidence type="ECO:0000313" key="2">
    <source>
        <dbReference type="Proteomes" id="UP000632766"/>
    </source>
</evidence>
<dbReference type="EMBL" id="JAECZC010000001">
    <property type="protein sequence ID" value="MBH8560797.1"/>
    <property type="molecule type" value="Genomic_DNA"/>
</dbReference>
<protein>
    <recommendedName>
        <fullName evidence="3">Phosphodiester glycosidase domain-containing protein</fullName>
    </recommendedName>
</protein>
<organism evidence="1 2">
    <name type="scientific">Amazonocrinis nigriterrae CENA67</name>
    <dbReference type="NCBI Taxonomy" id="2794033"/>
    <lineage>
        <taxon>Bacteria</taxon>
        <taxon>Bacillati</taxon>
        <taxon>Cyanobacteriota</taxon>
        <taxon>Cyanophyceae</taxon>
        <taxon>Nostocales</taxon>
        <taxon>Nostocaceae</taxon>
        <taxon>Amazonocrinis</taxon>
        <taxon>Amazonocrinis nigriterrae</taxon>
    </lineage>
</organism>
<sequence length="399" mass="44887">MNAVIIFFSFLVPLVSSLLIAQASNPLSTYQPLHVIDGAALYRKQLNDGNEAYLQIIDLRKMHIDQLIGEVDNMGLGQGKYYKGEGKYYSPFFQNKLFSGVAEEYQKLYINDVFSIINCSFFEQYQSSTQLSFPIKLNDIVITGGNSPYGPVRQPKNQNYRIVRLKALVWDDKQAYITDYNPVTGAPLNQKNVKNAIVTYKYSDHPAKVLAQNPANKYQVIGTLDKDGVKGNELLLIMTVNSATLDEAADLLRKLGVKGDIITVDGGRSTYLFNSQRGNIIVPQLANLEANPTFRHLPHYLGFRRKSKKPIASQILVSQPVGKVLLEKNQPYLILWRDNLDGEVTIKLYDGEKLVQNISKSTASDGVYEWTPHIALKKGYSVRISSQKNQKVFGQLQLQ</sequence>
<accession>A0A8J7HJD0</accession>
<evidence type="ECO:0000313" key="1">
    <source>
        <dbReference type="EMBL" id="MBH8560797.1"/>
    </source>
</evidence>
<dbReference type="RefSeq" id="WP_198122836.1">
    <property type="nucleotide sequence ID" value="NZ_JAECZC010000001.1"/>
</dbReference>
<comment type="caution">
    <text evidence="1">The sequence shown here is derived from an EMBL/GenBank/DDBJ whole genome shotgun (WGS) entry which is preliminary data.</text>
</comment>
<evidence type="ECO:0008006" key="3">
    <source>
        <dbReference type="Google" id="ProtNLM"/>
    </source>
</evidence>
<keyword evidence="2" id="KW-1185">Reference proteome</keyword>